<dbReference type="Pfam" id="PF08534">
    <property type="entry name" value="Redoxin"/>
    <property type="match status" value="1"/>
</dbReference>
<evidence type="ECO:0000313" key="14">
    <source>
        <dbReference type="EMBL" id="STE74441.1"/>
    </source>
</evidence>
<comment type="catalytic activity">
    <reaction evidence="7 8">
        <text>a hydroperoxide + [thioredoxin]-dithiol = an alcohol + [thioredoxin]-disulfide + H2O</text>
        <dbReference type="Rhea" id="RHEA:62620"/>
        <dbReference type="Rhea" id="RHEA-COMP:10698"/>
        <dbReference type="Rhea" id="RHEA-COMP:10700"/>
        <dbReference type="ChEBI" id="CHEBI:15377"/>
        <dbReference type="ChEBI" id="CHEBI:29950"/>
        <dbReference type="ChEBI" id="CHEBI:30879"/>
        <dbReference type="ChEBI" id="CHEBI:35924"/>
        <dbReference type="ChEBI" id="CHEBI:50058"/>
        <dbReference type="EC" id="1.11.1.24"/>
    </reaction>
</comment>
<evidence type="ECO:0000313" key="13">
    <source>
        <dbReference type="EMBL" id="STE04913.1"/>
    </source>
</evidence>
<evidence type="ECO:0000313" key="16">
    <source>
        <dbReference type="Proteomes" id="UP000256244"/>
    </source>
</evidence>
<evidence type="ECO:0000313" key="18">
    <source>
        <dbReference type="Proteomes" id="UP000530628"/>
    </source>
</evidence>
<evidence type="ECO:0000313" key="10">
    <source>
        <dbReference type="EMBL" id="AXO10322.1"/>
    </source>
</evidence>
<dbReference type="InterPro" id="IPR036249">
    <property type="entry name" value="Thioredoxin-like_sf"/>
</dbReference>
<comment type="subunit">
    <text evidence="1 8">Homodimer.</text>
</comment>
<dbReference type="GO" id="GO:0008379">
    <property type="term" value="F:thioredoxin peroxidase activity"/>
    <property type="evidence" value="ECO:0007669"/>
    <property type="project" value="UniProtKB-UniRule"/>
</dbReference>
<dbReference type="InterPro" id="IPR013766">
    <property type="entry name" value="Thioredoxin_domain"/>
</dbReference>
<evidence type="ECO:0000256" key="1">
    <source>
        <dbReference type="ARBA" id="ARBA00011738"/>
    </source>
</evidence>
<comment type="function">
    <text evidence="8">Thiol-specific peroxidase that catalyzes the reduction of hydrogen peroxide and organic hydroperoxides to water and alcohols, respectively. Plays a role in cell protection against oxidative stress by detoxifying peroxides.</text>
</comment>
<dbReference type="EC" id="1.11.1.24" evidence="8"/>
<dbReference type="InterPro" id="IPR013740">
    <property type="entry name" value="Redoxin"/>
</dbReference>
<gene>
    <name evidence="13" type="primary">tpx_2</name>
    <name evidence="8 12" type="synonym">tpx</name>
    <name evidence="14" type="synonym">tpx_5</name>
    <name evidence="10" type="ORF">DS732_28415</name>
    <name evidence="11" type="ORF">GNW61_28110</name>
    <name evidence="12" type="ORF">HEP34_004959</name>
    <name evidence="13" type="ORF">NCTC10082_03353</name>
    <name evidence="14" type="ORF">NCTC10082_05668</name>
</gene>
<evidence type="ECO:0000313" key="11">
    <source>
        <dbReference type="EMBL" id="EFH6652522.1"/>
    </source>
</evidence>
<dbReference type="EMBL" id="UFZA01000001">
    <property type="protein sequence ID" value="STE04913.1"/>
    <property type="molecule type" value="Genomic_DNA"/>
</dbReference>
<accession>A0A2S8JX87</accession>
<feature type="domain" description="Thioredoxin" evidence="9">
    <location>
        <begin position="19"/>
        <end position="168"/>
    </location>
</feature>
<evidence type="ECO:0000256" key="4">
    <source>
        <dbReference type="ARBA" id="ARBA00023002"/>
    </source>
</evidence>
<dbReference type="EMBL" id="AATJYL010000082">
    <property type="protein sequence ID" value="EFM1448503.1"/>
    <property type="molecule type" value="Genomic_DNA"/>
</dbReference>
<feature type="disulfide bond" description="Redox-active" evidence="8">
    <location>
        <begin position="61"/>
        <end position="95"/>
    </location>
</feature>
<evidence type="ECO:0000256" key="7">
    <source>
        <dbReference type="ARBA" id="ARBA00049091"/>
    </source>
</evidence>
<dbReference type="RefSeq" id="WP_000939423.1">
    <property type="nucleotide sequence ID" value="NZ_AP027415.1"/>
</dbReference>
<keyword evidence="10" id="KW-0614">Plasmid</keyword>
<keyword evidence="6 8" id="KW-0676">Redox-active center</keyword>
<dbReference type="Gene3D" id="3.40.30.10">
    <property type="entry name" value="Glutaredoxin"/>
    <property type="match status" value="1"/>
</dbReference>
<dbReference type="FunFam" id="3.40.30.10:FF:000056">
    <property type="entry name" value="Thiol peroxidase"/>
    <property type="match status" value="1"/>
</dbReference>
<evidence type="ECO:0000256" key="2">
    <source>
        <dbReference type="ARBA" id="ARBA00022559"/>
    </source>
</evidence>
<organism evidence="11 18">
    <name type="scientific">Escherichia coli</name>
    <dbReference type="NCBI Taxonomy" id="562"/>
    <lineage>
        <taxon>Bacteria</taxon>
        <taxon>Pseudomonadati</taxon>
        <taxon>Pseudomonadota</taxon>
        <taxon>Gammaproteobacteria</taxon>
        <taxon>Enterobacterales</taxon>
        <taxon>Enterobacteriaceae</taxon>
        <taxon>Escherichia</taxon>
    </lineage>
</organism>
<dbReference type="GO" id="GO:0034599">
    <property type="term" value="P:cellular response to oxidative stress"/>
    <property type="evidence" value="ECO:0007669"/>
    <property type="project" value="UniProtKB-ARBA"/>
</dbReference>
<comment type="miscellaneous">
    <text evidence="8">The active site is a conserved redox-active cysteine residue, the peroxidatic cysteine (C(P)), which makes the nucleophilic attack on the peroxide substrate. The peroxide oxidizes the C(P)-SH to cysteine sulfenic acid (C(P)-SOH), which then reacts with another cysteine residue, the resolving cysteine (C(R)), to form a disulfide bridge. The disulfide is subsequently reduced by an appropriate electron donor to complete the catalytic cycle. In this atypical 2-Cys peroxiredoxin, C(R) is present in the same subunit to form an intramolecular disulfide. The disulfide is subsequently reduced by thioredoxin.</text>
</comment>
<dbReference type="Proteomes" id="UP000519182">
    <property type="component" value="Unassembled WGS sequence"/>
</dbReference>
<dbReference type="PROSITE" id="PS51352">
    <property type="entry name" value="THIOREDOXIN_2"/>
    <property type="match status" value="1"/>
</dbReference>
<dbReference type="Proteomes" id="UP000530628">
    <property type="component" value="Unassembled WGS sequence"/>
</dbReference>
<dbReference type="SUPFAM" id="SSF52833">
    <property type="entry name" value="Thioredoxin-like"/>
    <property type="match status" value="1"/>
</dbReference>
<keyword evidence="2 8" id="KW-0575">Peroxidase</keyword>
<reference evidence="10 16" key="2">
    <citation type="submission" date="2018-08" db="EMBL/GenBank/DDBJ databases">
        <title>Complete genome sequencing and genomic characterization of five Escherichia coli strains co-producing MCR-1 and ESBLs from different origins in China.</title>
        <authorList>
            <person name="Bai L."/>
        </authorList>
    </citation>
    <scope>NUCLEOTIDE SEQUENCE [LARGE SCALE GENOMIC DNA]</scope>
    <source>
        <strain evidence="10">Cq9</strain>
        <strain evidence="16">cq9</strain>
        <plasmid evidence="16">Plasmid unnamed2</plasmid>
        <plasmid evidence="10">unnamed2</plasmid>
    </source>
</reference>
<evidence type="ECO:0000256" key="8">
    <source>
        <dbReference type="HAMAP-Rule" id="MF_00269"/>
    </source>
</evidence>
<dbReference type="Proteomes" id="UP000255164">
    <property type="component" value="Unassembled WGS sequence"/>
</dbReference>
<protein>
    <recommendedName>
        <fullName evidence="8">Thiol peroxidase</fullName>
        <shortName evidence="8">Tpx</shortName>
        <ecNumber evidence="8">1.11.1.24</ecNumber>
    </recommendedName>
    <alternativeName>
        <fullName evidence="8">Peroxiredoxin tpx</fullName>
        <shortName evidence="8">Prx</shortName>
    </alternativeName>
    <alternativeName>
        <fullName evidence="8">Thioredoxin peroxidase</fullName>
    </alternativeName>
    <alternativeName>
        <fullName evidence="8">Thioredoxin-dependent peroxiredoxin</fullName>
    </alternativeName>
</protein>
<keyword evidence="3 8" id="KW-0049">Antioxidant</keyword>
<dbReference type="InterPro" id="IPR018219">
    <property type="entry name" value="Tpx_CS"/>
</dbReference>
<reference evidence="11 18" key="3">
    <citation type="submission" date="2019-11" db="EMBL/GenBank/DDBJ databases">
        <authorList>
            <consortium name="GenomeTrakr network: Whole genome sequencing for foodborne pathogen traceback"/>
        </authorList>
    </citation>
    <scope>NUCLEOTIDE SEQUENCE [LARGE SCALE GENOMIC DNA]</scope>
    <source>
        <strain evidence="11 18">PSU-2072</strain>
        <strain evidence="12 17">PSU-2464</strain>
    </source>
</reference>
<dbReference type="PANTHER" id="PTHR43110">
    <property type="entry name" value="THIOL PEROXIDASE"/>
    <property type="match status" value="1"/>
</dbReference>
<dbReference type="InterPro" id="IPR002065">
    <property type="entry name" value="TPX"/>
</dbReference>
<keyword evidence="5 8" id="KW-1015">Disulfide bond</keyword>
<name>A0A2S8JX87_ECOLX</name>
<evidence type="ECO:0000313" key="15">
    <source>
        <dbReference type="Proteomes" id="UP000255164"/>
    </source>
</evidence>
<dbReference type="PANTHER" id="PTHR43110:SF1">
    <property type="entry name" value="THIOL PEROXIDASE"/>
    <property type="match status" value="1"/>
</dbReference>
<dbReference type="NCBIfam" id="NF001808">
    <property type="entry name" value="PRK00522.1"/>
    <property type="match status" value="1"/>
</dbReference>
<sequence length="168" mass="18507">MLQIVSFQGTPTMVANSIPQMGSKAQSFTLVAKDLSDITLNQFVGKRKVLNIFPSIDTDVCAASVRRFNKLATEIDNTVVLCISADLPFAQSRFCDTENLNNIITLSTFRNIEFLQTYGVKIADGPLKGLAARAIIIIDENDNVLFSELVNEITTEPDYETVLSVLEV</sequence>
<dbReference type="Proteomes" id="UP000256244">
    <property type="component" value="Plasmid unnamed2"/>
</dbReference>
<dbReference type="HAMAP" id="MF_00269">
    <property type="entry name" value="Tpx"/>
    <property type="match status" value="1"/>
</dbReference>
<evidence type="ECO:0000256" key="3">
    <source>
        <dbReference type="ARBA" id="ARBA00022862"/>
    </source>
</evidence>
<dbReference type="EMBL" id="AASWOY010000213">
    <property type="protein sequence ID" value="EFH6652522.1"/>
    <property type="molecule type" value="Genomic_DNA"/>
</dbReference>
<feature type="active site" description="Cysteine sulfenic acid (-SOH) intermediate" evidence="8">
    <location>
        <position position="61"/>
    </location>
</feature>
<keyword evidence="4 8" id="KW-0560">Oxidoreductase</keyword>
<dbReference type="AlphaFoldDB" id="A0A2S8JX87"/>
<evidence type="ECO:0000259" key="9">
    <source>
        <dbReference type="PROSITE" id="PS51352"/>
    </source>
</evidence>
<proteinExistence type="inferred from homology"/>
<dbReference type="CDD" id="cd03014">
    <property type="entry name" value="PRX_Atyp2cys"/>
    <property type="match status" value="1"/>
</dbReference>
<evidence type="ECO:0000313" key="12">
    <source>
        <dbReference type="EMBL" id="EFM1448503.1"/>
    </source>
</evidence>
<evidence type="ECO:0000256" key="6">
    <source>
        <dbReference type="ARBA" id="ARBA00023284"/>
    </source>
</evidence>
<geneLocation type="plasmid" evidence="10">
    <name>unnamed2</name>
</geneLocation>
<dbReference type="EMBL" id="CP031548">
    <property type="protein sequence ID" value="AXO10322.1"/>
    <property type="molecule type" value="Genomic_DNA"/>
</dbReference>
<reference evidence="13 15" key="1">
    <citation type="submission" date="2018-06" db="EMBL/GenBank/DDBJ databases">
        <authorList>
            <consortium name="Pathogen Informatics"/>
            <person name="Doyle S."/>
        </authorList>
    </citation>
    <scope>NUCLEOTIDE SEQUENCE [LARGE SCALE GENOMIC DNA]</scope>
    <source>
        <strain evidence="13 15">NCTC10082</strain>
    </source>
</reference>
<dbReference type="EMBL" id="UFZA01000006">
    <property type="protein sequence ID" value="STE74441.1"/>
    <property type="molecule type" value="Genomic_DNA"/>
</dbReference>
<evidence type="ECO:0000313" key="17">
    <source>
        <dbReference type="Proteomes" id="UP000519182"/>
    </source>
</evidence>
<dbReference type="PROSITE" id="PS01265">
    <property type="entry name" value="TPX"/>
    <property type="match status" value="1"/>
</dbReference>
<evidence type="ECO:0000256" key="5">
    <source>
        <dbReference type="ARBA" id="ARBA00023157"/>
    </source>
</evidence>
<dbReference type="InterPro" id="IPR050455">
    <property type="entry name" value="Tpx_Peroxidase_subfamily"/>
</dbReference>
<comment type="similarity">
    <text evidence="8">Belongs to the peroxiredoxin family. Tpx subfamily.</text>
</comment>